<sequence length="483" mass="50449">MLWSGVTTAILLRSRGTEGEVRVAITTRPSAPGGGASGVPAGPAGRSTAWAEGVERLRAAATTEPGRLRIIGAVLAALVLLFGLVAVWEVSGRVTAAQDVVGRSQPLSADAASIYRSLADADTASSSGFLAGAQEPREVRQRYEKDMANASRLLVNAAASTGAGGESRKEIALLGEQLPRYTGLIEQARANNRQGLPLGGAYLRYANEQMSTVLLPAAQRLYEAETGRLYTDYDEARGWPLAATGAGLLALAALVWAQRRDFLRTNRVFNHGLLAATAATAVVLLWLTVGQTLARSGLGEARADGQESLKVLNDARIASLQARANENLTLIARGAVLAEDKKSDKYDVDYAKNMRQLDAGLARALELADDASGRDPVSKAVAGVAQWKQRHAAARETDVRGDYDLALPQVIGGKGRTDSSGASFDTVDASLEQAVAHEQKQFTAAARGGLGALGGLVTGSAALAAVGAGAALLGIGRRLSEYR</sequence>
<keyword evidence="3" id="KW-1185">Reference proteome</keyword>
<evidence type="ECO:0000256" key="1">
    <source>
        <dbReference type="SAM" id="Phobius"/>
    </source>
</evidence>
<feature type="transmembrane region" description="Helical" evidence="1">
    <location>
        <begin position="238"/>
        <end position="256"/>
    </location>
</feature>
<feature type="transmembrane region" description="Helical" evidence="1">
    <location>
        <begin position="450"/>
        <end position="475"/>
    </location>
</feature>
<comment type="caution">
    <text evidence="2">The sequence shown here is derived from an EMBL/GenBank/DDBJ whole genome shotgun (WGS) entry which is preliminary data.</text>
</comment>
<reference evidence="3" key="1">
    <citation type="journal article" date="2019" name="Int. J. Syst. Evol. Microbiol.">
        <title>The Global Catalogue of Microorganisms (GCM) 10K type strain sequencing project: providing services to taxonomists for standard genome sequencing and annotation.</title>
        <authorList>
            <consortium name="The Broad Institute Genomics Platform"/>
            <consortium name="The Broad Institute Genome Sequencing Center for Infectious Disease"/>
            <person name="Wu L."/>
            <person name="Ma J."/>
        </authorList>
    </citation>
    <scope>NUCLEOTIDE SEQUENCE [LARGE SCALE GENOMIC DNA]</scope>
    <source>
        <strain evidence="3">JCM 4505</strain>
    </source>
</reference>
<dbReference type="EMBL" id="BAAABV010000014">
    <property type="protein sequence ID" value="GAA0283482.1"/>
    <property type="molecule type" value="Genomic_DNA"/>
</dbReference>
<accession>A0ABP3F0W6</accession>
<keyword evidence="1" id="KW-1133">Transmembrane helix</keyword>
<protein>
    <recommendedName>
        <fullName evidence="4">Secreted protein</fullName>
    </recommendedName>
</protein>
<keyword evidence="1" id="KW-0812">Transmembrane</keyword>
<gene>
    <name evidence="2" type="ORF">GCM10010302_21820</name>
</gene>
<evidence type="ECO:0000313" key="2">
    <source>
        <dbReference type="EMBL" id="GAA0283482.1"/>
    </source>
</evidence>
<dbReference type="Proteomes" id="UP001501867">
    <property type="component" value="Unassembled WGS sequence"/>
</dbReference>
<feature type="transmembrane region" description="Helical" evidence="1">
    <location>
        <begin position="268"/>
        <end position="289"/>
    </location>
</feature>
<proteinExistence type="predicted"/>
<evidence type="ECO:0008006" key="4">
    <source>
        <dbReference type="Google" id="ProtNLM"/>
    </source>
</evidence>
<keyword evidence="1" id="KW-0472">Membrane</keyword>
<feature type="transmembrane region" description="Helical" evidence="1">
    <location>
        <begin position="68"/>
        <end position="88"/>
    </location>
</feature>
<evidence type="ECO:0000313" key="3">
    <source>
        <dbReference type="Proteomes" id="UP001501867"/>
    </source>
</evidence>
<organism evidence="2 3">
    <name type="scientific">Streptomyces polychromogenes</name>
    <dbReference type="NCBI Taxonomy" id="67342"/>
    <lineage>
        <taxon>Bacteria</taxon>
        <taxon>Bacillati</taxon>
        <taxon>Actinomycetota</taxon>
        <taxon>Actinomycetes</taxon>
        <taxon>Kitasatosporales</taxon>
        <taxon>Streptomycetaceae</taxon>
        <taxon>Streptomyces</taxon>
    </lineage>
</organism>
<name>A0ABP3F0W6_9ACTN</name>